<evidence type="ECO:0000313" key="3">
    <source>
        <dbReference type="EMBL" id="CAG8370350.1"/>
    </source>
</evidence>
<evidence type="ECO:0000256" key="1">
    <source>
        <dbReference type="SAM" id="MobiDB-lite"/>
    </source>
</evidence>
<reference evidence="3" key="1">
    <citation type="submission" date="2021-07" db="EMBL/GenBank/DDBJ databases">
        <authorList>
            <person name="Branca A.L. A."/>
        </authorList>
    </citation>
    <scope>NUCLEOTIDE SEQUENCE</scope>
</reference>
<dbReference type="InterPro" id="IPR020850">
    <property type="entry name" value="GED_dom"/>
</dbReference>
<dbReference type="PROSITE" id="PS51388">
    <property type="entry name" value="GED"/>
    <property type="match status" value="1"/>
</dbReference>
<name>A0A9W4J0G4_9EURO</name>
<protein>
    <recommendedName>
        <fullName evidence="2">GED domain-containing protein</fullName>
    </recommendedName>
</protein>
<dbReference type="OrthoDB" id="68483at2759"/>
<dbReference type="EMBL" id="CAJVPD010000222">
    <property type="protein sequence ID" value="CAG8370350.1"/>
    <property type="molecule type" value="Genomic_DNA"/>
</dbReference>
<evidence type="ECO:0000313" key="4">
    <source>
        <dbReference type="Proteomes" id="UP001152592"/>
    </source>
</evidence>
<dbReference type="Proteomes" id="UP001152592">
    <property type="component" value="Unassembled WGS sequence"/>
</dbReference>
<proteinExistence type="predicted"/>
<comment type="caution">
    <text evidence="3">The sequence shown here is derived from an EMBL/GenBank/DDBJ whole genome shotgun (WGS) entry which is preliminary data.</text>
</comment>
<evidence type="ECO:0000259" key="2">
    <source>
        <dbReference type="PROSITE" id="PS51388"/>
    </source>
</evidence>
<dbReference type="AlphaFoldDB" id="A0A9W4J0G4"/>
<feature type="region of interest" description="Disordered" evidence="1">
    <location>
        <begin position="1"/>
        <end position="20"/>
    </location>
</feature>
<gene>
    <name evidence="3" type="ORF">PSALAMII_LOCUS4580</name>
</gene>
<accession>A0A9W4J0G4</accession>
<organism evidence="3 4">
    <name type="scientific">Penicillium salamii</name>
    <dbReference type="NCBI Taxonomy" id="1612424"/>
    <lineage>
        <taxon>Eukaryota</taxon>
        <taxon>Fungi</taxon>
        <taxon>Dikarya</taxon>
        <taxon>Ascomycota</taxon>
        <taxon>Pezizomycotina</taxon>
        <taxon>Eurotiomycetes</taxon>
        <taxon>Eurotiomycetidae</taxon>
        <taxon>Eurotiales</taxon>
        <taxon>Aspergillaceae</taxon>
        <taxon>Penicillium</taxon>
    </lineage>
</organism>
<feature type="domain" description="GED" evidence="2">
    <location>
        <begin position="1"/>
        <end position="45"/>
    </location>
</feature>
<sequence length="66" mass="7556">MDDQQVQEVAAQPSHVQVERERLNEELEKLRKARRTLNTFGAVQRLTRSIPLSGKILPYAAHRATC</sequence>